<protein>
    <submittedName>
        <fullName evidence="9">ABC transporter permease</fullName>
    </submittedName>
</protein>
<accession>A0ABW4G7M2</accession>
<dbReference type="PANTHER" id="PTHR47089:SF1">
    <property type="entry name" value="GUANOSINE ABC TRANSPORTER PERMEASE PROTEIN NUPP"/>
    <property type="match status" value="1"/>
</dbReference>
<evidence type="ECO:0000256" key="2">
    <source>
        <dbReference type="ARBA" id="ARBA00022475"/>
    </source>
</evidence>
<reference evidence="10" key="1">
    <citation type="journal article" date="2019" name="Int. J. Syst. Evol. Microbiol.">
        <title>The Global Catalogue of Microorganisms (GCM) 10K type strain sequencing project: providing services to taxonomists for standard genome sequencing and annotation.</title>
        <authorList>
            <consortium name="The Broad Institute Genomics Platform"/>
            <consortium name="The Broad Institute Genome Sequencing Center for Infectious Disease"/>
            <person name="Wu L."/>
            <person name="Ma J."/>
        </authorList>
    </citation>
    <scope>NUCLEOTIDE SEQUENCE [LARGE SCALE GENOMIC DNA]</scope>
    <source>
        <strain evidence="10">CGMCC 1.15399</strain>
    </source>
</reference>
<feature type="transmembrane region" description="Helical" evidence="7">
    <location>
        <begin position="250"/>
        <end position="269"/>
    </location>
</feature>
<sequence length="352" mass="35430">LAAGAASLILAATGASPLAAAEAMVTNALGGSSAAIMLNSAAAYYISAVAVAFTFRLNLFNIGAEGQYRIAALCAAAVGAELTLPPIAGHAVVLLTAMAAGAIWAGIAAALKVIKGVNEVISTIALNFIAIGLISYLLVPGRLGAGGGGSNNLGTAPLPPSLRDPGFTTVAHGATLYWSSLLALAAGIAFYVLLERTVFGFDLRAIGRSPDAARFGGTSTARVTVITMLLSGATAGLAGMPALLGDAGGFSLSFPSGLGFIGIAVALIGRNRAAGMAFGALLFSFLDNSSNVLQLLDISNEVVRIMEGLIVLAVVIAYELSARWRARRERQQTPGLAAPPAVARPARGKAAT</sequence>
<organism evidence="9 10">
    <name type="scientific">Nonomuraea guangzhouensis</name>
    <dbReference type="NCBI Taxonomy" id="1291555"/>
    <lineage>
        <taxon>Bacteria</taxon>
        <taxon>Bacillati</taxon>
        <taxon>Actinomycetota</taxon>
        <taxon>Actinomycetes</taxon>
        <taxon>Streptosporangiales</taxon>
        <taxon>Streptosporangiaceae</taxon>
        <taxon>Nonomuraea</taxon>
    </lineage>
</organism>
<feature type="chain" id="PRO_5047108804" evidence="8">
    <location>
        <begin position="21"/>
        <end position="352"/>
    </location>
</feature>
<keyword evidence="8" id="KW-0732">Signal</keyword>
<evidence type="ECO:0000313" key="9">
    <source>
        <dbReference type="EMBL" id="MFD1538757.1"/>
    </source>
</evidence>
<proteinExistence type="predicted"/>
<keyword evidence="3 7" id="KW-0812">Transmembrane</keyword>
<comment type="subcellular location">
    <subcellularLocation>
        <location evidence="1">Cell membrane</location>
        <topology evidence="1">Multi-pass membrane protein</topology>
    </subcellularLocation>
</comment>
<dbReference type="RefSeq" id="WP_378621403.1">
    <property type="nucleotide sequence ID" value="NZ_JBHUCM010000014.1"/>
</dbReference>
<dbReference type="PANTHER" id="PTHR47089">
    <property type="entry name" value="ABC TRANSPORTER, PERMEASE PROTEIN"/>
    <property type="match status" value="1"/>
</dbReference>
<dbReference type="Pfam" id="PF02653">
    <property type="entry name" value="BPD_transp_2"/>
    <property type="match status" value="1"/>
</dbReference>
<name>A0ABW4G7M2_9ACTN</name>
<evidence type="ECO:0000256" key="3">
    <source>
        <dbReference type="ARBA" id="ARBA00022692"/>
    </source>
</evidence>
<feature type="transmembrane region" description="Helical" evidence="7">
    <location>
        <begin position="120"/>
        <end position="139"/>
    </location>
</feature>
<comment type="caution">
    <text evidence="9">The sequence shown here is derived from an EMBL/GenBank/DDBJ whole genome shotgun (WGS) entry which is preliminary data.</text>
</comment>
<gene>
    <name evidence="9" type="ORF">ACFSJ0_17000</name>
</gene>
<dbReference type="InterPro" id="IPR001851">
    <property type="entry name" value="ABC_transp_permease"/>
</dbReference>
<keyword evidence="4 7" id="KW-1133">Transmembrane helix</keyword>
<evidence type="ECO:0000256" key="4">
    <source>
        <dbReference type="ARBA" id="ARBA00022989"/>
    </source>
</evidence>
<evidence type="ECO:0000256" key="6">
    <source>
        <dbReference type="SAM" id="MobiDB-lite"/>
    </source>
</evidence>
<dbReference type="Proteomes" id="UP001597097">
    <property type="component" value="Unassembled WGS sequence"/>
</dbReference>
<feature type="compositionally biased region" description="Low complexity" evidence="6">
    <location>
        <begin position="334"/>
        <end position="352"/>
    </location>
</feature>
<feature type="transmembrane region" description="Helical" evidence="7">
    <location>
        <begin position="176"/>
        <end position="194"/>
    </location>
</feature>
<keyword evidence="10" id="KW-1185">Reference proteome</keyword>
<evidence type="ECO:0000256" key="7">
    <source>
        <dbReference type="SAM" id="Phobius"/>
    </source>
</evidence>
<feature type="transmembrane region" description="Helical" evidence="7">
    <location>
        <begin position="31"/>
        <end position="55"/>
    </location>
</feature>
<feature type="transmembrane region" description="Helical" evidence="7">
    <location>
        <begin position="67"/>
        <end position="84"/>
    </location>
</feature>
<dbReference type="CDD" id="cd06580">
    <property type="entry name" value="TM_PBP1_transp_TpRbsC_like"/>
    <property type="match status" value="1"/>
</dbReference>
<evidence type="ECO:0000256" key="5">
    <source>
        <dbReference type="ARBA" id="ARBA00023136"/>
    </source>
</evidence>
<feature type="transmembrane region" description="Helical" evidence="7">
    <location>
        <begin position="223"/>
        <end position="244"/>
    </location>
</feature>
<feature type="signal peptide" evidence="8">
    <location>
        <begin position="1"/>
        <end position="20"/>
    </location>
</feature>
<keyword evidence="5 7" id="KW-0472">Membrane</keyword>
<dbReference type="EMBL" id="JBHUCM010000014">
    <property type="protein sequence ID" value="MFD1538757.1"/>
    <property type="molecule type" value="Genomic_DNA"/>
</dbReference>
<feature type="non-terminal residue" evidence="9">
    <location>
        <position position="1"/>
    </location>
</feature>
<feature type="region of interest" description="Disordered" evidence="6">
    <location>
        <begin position="331"/>
        <end position="352"/>
    </location>
</feature>
<evidence type="ECO:0000256" key="8">
    <source>
        <dbReference type="SAM" id="SignalP"/>
    </source>
</evidence>
<keyword evidence="2" id="KW-1003">Cell membrane</keyword>
<evidence type="ECO:0000313" key="10">
    <source>
        <dbReference type="Proteomes" id="UP001597097"/>
    </source>
</evidence>
<feature type="transmembrane region" description="Helical" evidence="7">
    <location>
        <begin position="90"/>
        <end position="111"/>
    </location>
</feature>
<evidence type="ECO:0000256" key="1">
    <source>
        <dbReference type="ARBA" id="ARBA00004651"/>
    </source>
</evidence>